<sequence length="495" mass="55798">MDDPGFEFSVLSEFRDRMAEGDRADQLLAVMVERLAEAGLVKRRGRQRTDSTHVLAAVRRLDRIELVGETLRAALEELAAADENWISALMTDEWARRYGRPVRYDRLPKETSERRQYALTVGADGMRLFQALLAPGTPARLRWLPKVEVMRQVWVQQYWYDEHGDLGWRGPKQTRDRLSRRRSPRRSTSAEASDGRPDPASARVPWSSVEIVSPHDPQARFSHKPGKAEWVGYKDHQTETCDTGLPNVIVHVATTPAPEQDIDALERIHADLATRGLAPAEHLVDGGYTSPATIHRAKTNYGIDLVGPVRLPPRSRALPGFDKEDFQPNWEERTLTCPNGATSPPWKPTLADGQPRLSVLFPRAVCRACDDRTKCTGNVDGKGRHVLLLPQSLQEIQNRVRKEQKTRAWQDRYAMRAGCEATVSETVRAHGLRNCRYRGTAKTHVQHVLTAAGTNIIRLSQHRDDGGSADPQRRPTTRLQHLCQQASDGTRTRQS</sequence>
<name>A0ABW0VBI5_9ACTN</name>
<dbReference type="PANTHER" id="PTHR35604:SF2">
    <property type="entry name" value="TRANSPOSASE INSH FOR INSERTION SEQUENCE ELEMENT IS5A-RELATED"/>
    <property type="match status" value="1"/>
</dbReference>
<feature type="compositionally biased region" description="Polar residues" evidence="1">
    <location>
        <begin position="477"/>
        <end position="495"/>
    </location>
</feature>
<organism evidence="3 4">
    <name type="scientific">Kitasatospora cinereorecta</name>
    <dbReference type="NCBI Taxonomy" id="285560"/>
    <lineage>
        <taxon>Bacteria</taxon>
        <taxon>Bacillati</taxon>
        <taxon>Actinomycetota</taxon>
        <taxon>Actinomycetes</taxon>
        <taxon>Kitasatosporales</taxon>
        <taxon>Streptomycetaceae</taxon>
        <taxon>Kitasatospora</taxon>
    </lineage>
</organism>
<proteinExistence type="predicted"/>
<evidence type="ECO:0000313" key="3">
    <source>
        <dbReference type="EMBL" id="MFC5641431.1"/>
    </source>
</evidence>
<dbReference type="Proteomes" id="UP001596066">
    <property type="component" value="Unassembled WGS sequence"/>
</dbReference>
<accession>A0ABW0VBI5</accession>
<feature type="region of interest" description="Disordered" evidence="1">
    <location>
        <begin position="170"/>
        <end position="204"/>
    </location>
</feature>
<comment type="caution">
    <text evidence="3">The sequence shown here is derived from an EMBL/GenBank/DDBJ whole genome shotgun (WGS) entry which is preliminary data.</text>
</comment>
<dbReference type="PANTHER" id="PTHR35604">
    <property type="entry name" value="TRANSPOSASE INSH FOR INSERTION SEQUENCE ELEMENT IS5A-RELATED"/>
    <property type="match status" value="1"/>
</dbReference>
<evidence type="ECO:0000256" key="1">
    <source>
        <dbReference type="SAM" id="MobiDB-lite"/>
    </source>
</evidence>
<feature type="region of interest" description="Disordered" evidence="1">
    <location>
        <begin position="460"/>
        <end position="495"/>
    </location>
</feature>
<keyword evidence="4" id="KW-1185">Reference proteome</keyword>
<dbReference type="EMBL" id="JBHSOC010000011">
    <property type="protein sequence ID" value="MFC5641431.1"/>
    <property type="molecule type" value="Genomic_DNA"/>
</dbReference>
<protein>
    <submittedName>
        <fullName evidence="3">Transposase</fullName>
    </submittedName>
</protein>
<gene>
    <name evidence="3" type="ORF">ACFPZF_08655</name>
</gene>
<dbReference type="InterPro" id="IPR025668">
    <property type="entry name" value="Tnp_DDE_dom"/>
</dbReference>
<evidence type="ECO:0000259" key="2">
    <source>
        <dbReference type="Pfam" id="PF13751"/>
    </source>
</evidence>
<dbReference type="Pfam" id="PF13751">
    <property type="entry name" value="DDE_Tnp_1_6"/>
    <property type="match status" value="1"/>
</dbReference>
<feature type="domain" description="Transposase DDE" evidence="2">
    <location>
        <begin position="336"/>
        <end position="459"/>
    </location>
</feature>
<evidence type="ECO:0000313" key="4">
    <source>
        <dbReference type="Proteomes" id="UP001596066"/>
    </source>
</evidence>
<reference evidence="4" key="1">
    <citation type="journal article" date="2019" name="Int. J. Syst. Evol. Microbiol.">
        <title>The Global Catalogue of Microorganisms (GCM) 10K type strain sequencing project: providing services to taxonomists for standard genome sequencing and annotation.</title>
        <authorList>
            <consortium name="The Broad Institute Genomics Platform"/>
            <consortium name="The Broad Institute Genome Sequencing Center for Infectious Disease"/>
            <person name="Wu L."/>
            <person name="Ma J."/>
        </authorList>
    </citation>
    <scope>NUCLEOTIDE SEQUENCE [LARGE SCALE GENOMIC DNA]</scope>
    <source>
        <strain evidence="4">CGMCC 4.1622</strain>
    </source>
</reference>
<dbReference type="RefSeq" id="WP_346143553.1">
    <property type="nucleotide sequence ID" value="NZ_BAAAUA010000013.1"/>
</dbReference>